<gene>
    <name evidence="4" type="ORF">SAMN02910377_01083</name>
</gene>
<keyword evidence="2" id="KW-0812">Transmembrane</keyword>
<dbReference type="Proteomes" id="UP000182321">
    <property type="component" value="Unassembled WGS sequence"/>
</dbReference>
<dbReference type="Pfam" id="PF01381">
    <property type="entry name" value="HTH_3"/>
    <property type="match status" value="1"/>
</dbReference>
<evidence type="ECO:0000313" key="5">
    <source>
        <dbReference type="Proteomes" id="UP000182321"/>
    </source>
</evidence>
<dbReference type="PANTHER" id="PTHR46558:SF15">
    <property type="entry name" value="HELIX-TURN-HELIX DOMAIN PROTEIN"/>
    <property type="match status" value="1"/>
</dbReference>
<keyword evidence="1" id="KW-0238">DNA-binding</keyword>
<dbReference type="RefSeq" id="WP_083380643.1">
    <property type="nucleotide sequence ID" value="NZ_FNZX01000006.1"/>
</dbReference>
<evidence type="ECO:0000259" key="3">
    <source>
        <dbReference type="PROSITE" id="PS50943"/>
    </source>
</evidence>
<evidence type="ECO:0000313" key="4">
    <source>
        <dbReference type="EMBL" id="SEK52344.1"/>
    </source>
</evidence>
<sequence>MMSIGSRIKQRRTELNMSQEVLAEKIGVSRSAISNWEIERNYPDLQVIVSLSDILEIPLDTLLKGDAAVVEKISTDTVQRKSLSKKLKFAYIFIAILIVLMGFALHKTKWMDISSANQIKTFQYDGKNFIIATDLPFYRSMGGCAIDYSNNGEIINLNFMSYRDLSMANEEVFITNAYLYPNTTKVAVVYNNEPLVMYNIEDIDLSSK</sequence>
<protein>
    <submittedName>
        <fullName evidence="4">Helix-turn-helix domain-containing protein</fullName>
    </submittedName>
</protein>
<dbReference type="InterPro" id="IPR001387">
    <property type="entry name" value="Cro/C1-type_HTH"/>
</dbReference>
<name>A0A1H7HQ95_9FIRM</name>
<keyword evidence="5" id="KW-1185">Reference proteome</keyword>
<proteinExistence type="predicted"/>
<feature type="transmembrane region" description="Helical" evidence="2">
    <location>
        <begin position="89"/>
        <end position="106"/>
    </location>
</feature>
<dbReference type="EMBL" id="FNZX01000006">
    <property type="protein sequence ID" value="SEK52344.1"/>
    <property type="molecule type" value="Genomic_DNA"/>
</dbReference>
<dbReference type="SUPFAM" id="SSF47413">
    <property type="entry name" value="lambda repressor-like DNA-binding domains"/>
    <property type="match status" value="1"/>
</dbReference>
<keyword evidence="2" id="KW-0472">Membrane</keyword>
<accession>A0A1H7HQ95</accession>
<dbReference type="AlphaFoldDB" id="A0A1H7HQ95"/>
<dbReference type="Gene3D" id="1.10.260.40">
    <property type="entry name" value="lambda repressor-like DNA-binding domains"/>
    <property type="match status" value="1"/>
</dbReference>
<organism evidence="4 5">
    <name type="scientific">Pseudobutyrivibrio ruminis</name>
    <dbReference type="NCBI Taxonomy" id="46206"/>
    <lineage>
        <taxon>Bacteria</taxon>
        <taxon>Bacillati</taxon>
        <taxon>Bacillota</taxon>
        <taxon>Clostridia</taxon>
        <taxon>Lachnospirales</taxon>
        <taxon>Lachnospiraceae</taxon>
        <taxon>Pseudobutyrivibrio</taxon>
    </lineage>
</organism>
<dbReference type="GO" id="GO:0003677">
    <property type="term" value="F:DNA binding"/>
    <property type="evidence" value="ECO:0007669"/>
    <property type="project" value="UniProtKB-KW"/>
</dbReference>
<dbReference type="PANTHER" id="PTHR46558">
    <property type="entry name" value="TRACRIPTIONAL REGULATORY PROTEIN-RELATED-RELATED"/>
    <property type="match status" value="1"/>
</dbReference>
<feature type="domain" description="HTH cro/C1-type" evidence="3">
    <location>
        <begin position="8"/>
        <end position="62"/>
    </location>
</feature>
<dbReference type="InterPro" id="IPR010982">
    <property type="entry name" value="Lambda_DNA-bd_dom_sf"/>
</dbReference>
<evidence type="ECO:0000256" key="2">
    <source>
        <dbReference type="SAM" id="Phobius"/>
    </source>
</evidence>
<dbReference type="CDD" id="cd00093">
    <property type="entry name" value="HTH_XRE"/>
    <property type="match status" value="1"/>
</dbReference>
<evidence type="ECO:0000256" key="1">
    <source>
        <dbReference type="ARBA" id="ARBA00023125"/>
    </source>
</evidence>
<keyword evidence="2" id="KW-1133">Transmembrane helix</keyword>
<dbReference type="SMART" id="SM00530">
    <property type="entry name" value="HTH_XRE"/>
    <property type="match status" value="1"/>
</dbReference>
<dbReference type="PROSITE" id="PS50943">
    <property type="entry name" value="HTH_CROC1"/>
    <property type="match status" value="1"/>
</dbReference>
<reference evidence="5" key="1">
    <citation type="submission" date="2016-10" db="EMBL/GenBank/DDBJ databases">
        <authorList>
            <person name="Varghese N."/>
        </authorList>
    </citation>
    <scope>NUCLEOTIDE SEQUENCE [LARGE SCALE GENOMIC DNA]</scope>
    <source>
        <strain evidence="5">ACV-9</strain>
    </source>
</reference>